<evidence type="ECO:0000256" key="6">
    <source>
        <dbReference type="ARBA" id="ARBA00022692"/>
    </source>
</evidence>
<evidence type="ECO:0000256" key="14">
    <source>
        <dbReference type="RuleBase" id="RU003357"/>
    </source>
</evidence>
<dbReference type="Pfam" id="PF00593">
    <property type="entry name" value="TonB_dep_Rec_b-barrel"/>
    <property type="match status" value="1"/>
</dbReference>
<dbReference type="Gene3D" id="2.40.170.20">
    <property type="entry name" value="TonB-dependent receptor, beta-barrel domain"/>
    <property type="match status" value="1"/>
</dbReference>
<dbReference type="Proteomes" id="UP000663570">
    <property type="component" value="Chromosome"/>
</dbReference>
<dbReference type="EMBL" id="CP071060">
    <property type="protein sequence ID" value="QSI76930.1"/>
    <property type="molecule type" value="Genomic_DNA"/>
</dbReference>
<evidence type="ECO:0000313" key="18">
    <source>
        <dbReference type="EMBL" id="QSI76930.1"/>
    </source>
</evidence>
<feature type="domain" description="TonB-dependent receptor-like beta-barrel" evidence="16">
    <location>
        <begin position="178"/>
        <end position="656"/>
    </location>
</feature>
<gene>
    <name evidence="18" type="ORF">JY500_21195</name>
</gene>
<keyword evidence="6 13" id="KW-0812">Transmembrane</keyword>
<evidence type="ECO:0000256" key="15">
    <source>
        <dbReference type="SAM" id="SignalP"/>
    </source>
</evidence>
<dbReference type="RefSeq" id="WP_206254514.1">
    <property type="nucleotide sequence ID" value="NZ_CP071060.1"/>
</dbReference>
<organism evidence="18 19">
    <name type="scientific">Niveibacterium microcysteis</name>
    <dbReference type="NCBI Taxonomy" id="2811415"/>
    <lineage>
        <taxon>Bacteria</taxon>
        <taxon>Pseudomonadati</taxon>
        <taxon>Pseudomonadota</taxon>
        <taxon>Betaproteobacteria</taxon>
        <taxon>Rhodocyclales</taxon>
        <taxon>Rhodocyclaceae</taxon>
        <taxon>Niveibacterium</taxon>
    </lineage>
</organism>
<dbReference type="InterPro" id="IPR039426">
    <property type="entry name" value="TonB-dep_rcpt-like"/>
</dbReference>
<evidence type="ECO:0000256" key="8">
    <source>
        <dbReference type="ARBA" id="ARBA00023065"/>
    </source>
</evidence>
<protein>
    <submittedName>
        <fullName evidence="18">TonB-dependent receptor</fullName>
    </submittedName>
</protein>
<evidence type="ECO:0000313" key="19">
    <source>
        <dbReference type="Proteomes" id="UP000663570"/>
    </source>
</evidence>
<dbReference type="PANTHER" id="PTHR32552:SF81">
    <property type="entry name" value="TONB-DEPENDENT OUTER MEMBRANE RECEPTOR"/>
    <property type="match status" value="1"/>
</dbReference>
<evidence type="ECO:0000256" key="10">
    <source>
        <dbReference type="ARBA" id="ARBA00023136"/>
    </source>
</evidence>
<evidence type="ECO:0000259" key="16">
    <source>
        <dbReference type="Pfam" id="PF00593"/>
    </source>
</evidence>
<dbReference type="SUPFAM" id="SSF56935">
    <property type="entry name" value="Porins"/>
    <property type="match status" value="1"/>
</dbReference>
<keyword evidence="7" id="KW-0408">Iron</keyword>
<dbReference type="PROSITE" id="PS52016">
    <property type="entry name" value="TONB_DEPENDENT_REC_3"/>
    <property type="match status" value="1"/>
</dbReference>
<feature type="signal peptide" evidence="15">
    <location>
        <begin position="1"/>
        <end position="21"/>
    </location>
</feature>
<keyword evidence="11 18" id="KW-0675">Receptor</keyword>
<evidence type="ECO:0000256" key="9">
    <source>
        <dbReference type="ARBA" id="ARBA00023077"/>
    </source>
</evidence>
<feature type="chain" id="PRO_5046091294" evidence="15">
    <location>
        <begin position="22"/>
        <end position="721"/>
    </location>
</feature>
<keyword evidence="4 13" id="KW-1134">Transmembrane beta strand</keyword>
<evidence type="ECO:0000256" key="12">
    <source>
        <dbReference type="ARBA" id="ARBA00023237"/>
    </source>
</evidence>
<evidence type="ECO:0000256" key="3">
    <source>
        <dbReference type="ARBA" id="ARBA00022448"/>
    </source>
</evidence>
<dbReference type="InterPro" id="IPR037066">
    <property type="entry name" value="Plug_dom_sf"/>
</dbReference>
<keyword evidence="5" id="KW-0410">Iron transport</keyword>
<reference evidence="18 19" key="1">
    <citation type="submission" date="2021-02" db="EMBL/GenBank/DDBJ databases">
        <title>Niveibacterium changnyeongensis HC41.</title>
        <authorList>
            <person name="Kang M."/>
        </authorList>
    </citation>
    <scope>NUCLEOTIDE SEQUENCE [LARGE SCALE GENOMIC DNA]</scope>
    <source>
        <strain evidence="18 19">HC41</strain>
    </source>
</reference>
<comment type="subcellular location">
    <subcellularLocation>
        <location evidence="1 13">Cell outer membrane</location>
        <topology evidence="1 13">Multi-pass membrane protein</topology>
    </subcellularLocation>
</comment>
<dbReference type="Pfam" id="PF07715">
    <property type="entry name" value="Plug"/>
    <property type="match status" value="1"/>
</dbReference>
<dbReference type="InterPro" id="IPR000531">
    <property type="entry name" value="Beta-barrel_TonB"/>
</dbReference>
<evidence type="ECO:0000256" key="5">
    <source>
        <dbReference type="ARBA" id="ARBA00022496"/>
    </source>
</evidence>
<comment type="similarity">
    <text evidence="2 13 14">Belongs to the TonB-dependent receptor family.</text>
</comment>
<feature type="domain" description="TonB-dependent receptor plug" evidence="17">
    <location>
        <begin position="50"/>
        <end position="157"/>
    </location>
</feature>
<name>A0ABX7M8Y2_9RHOO</name>
<evidence type="ECO:0000256" key="4">
    <source>
        <dbReference type="ARBA" id="ARBA00022452"/>
    </source>
</evidence>
<sequence>MSKHFRLAPLAAAMACACAHAEEPVITAPATQVAQVERIVVSGSREATSLRATPAAVERIDEAMLDARRPTFIGQVLNTAPGVYITDLGNEQHNTSIRQPLSYQAVYLYLEDGLPIRPVGLFNHNALYELNLASAGAIEVIKGPASSLYGANSVGGAINLLTAAPSEAPELQLGIQRSNDGYTRAEFDASTNFGAHGLRASGYVGTQRDGWQTHSDADKRSLSLRWDWQIASQLRLKTVASYNYLDTDMPGSLNASDYASRPAFSPNTFTFRNVEAMRLSSALESRWRAESLSTLTAWWRDNSTDQLPSYLIFDTGASAASGRTTDQHFRSLGADLRHREDVARTLRLIGGVSLDHSPVDAREDNLAITRDPASGRYTGYRVVSARRDYDVTVHSVAAYLQGEWRPLRGFTLTAGARHDDIGYDYTNHLTPSATTGAASGSRDYSHTSPSIGAAWDATRTLNLYTRYSQGFTPPEVSSQYGGALATPDLRPAVFDNIEAGARWARPDHRLSAELTVYRLAGSDEILSYTIRPGVSEPRNAGSTRHVGVEFGSQARLGSFEVMFSGAWAKHRYGNYRPSSTLDFSGKDMPGAPRLLANAELAWLPGECARIALEGQHVGAYWMDNANTVRYDGHTLAHLRASWREGDWEIFGRIANLFDARYAEIAASSYTGSGLRAPDKQDTYTPGAPRTFFIGLRYHFGGTPPEASTTETAQTHNDGVRS</sequence>
<keyword evidence="3 13" id="KW-0813">Transport</keyword>
<keyword evidence="10 13" id="KW-0472">Membrane</keyword>
<dbReference type="InterPro" id="IPR036942">
    <property type="entry name" value="Beta-barrel_TonB_sf"/>
</dbReference>
<keyword evidence="12 13" id="KW-0998">Cell outer membrane</keyword>
<keyword evidence="8" id="KW-0406">Ion transport</keyword>
<evidence type="ECO:0000256" key="11">
    <source>
        <dbReference type="ARBA" id="ARBA00023170"/>
    </source>
</evidence>
<keyword evidence="19" id="KW-1185">Reference proteome</keyword>
<evidence type="ECO:0000256" key="2">
    <source>
        <dbReference type="ARBA" id="ARBA00009810"/>
    </source>
</evidence>
<dbReference type="InterPro" id="IPR012910">
    <property type="entry name" value="Plug_dom"/>
</dbReference>
<dbReference type="CDD" id="cd01347">
    <property type="entry name" value="ligand_gated_channel"/>
    <property type="match status" value="1"/>
</dbReference>
<dbReference type="PANTHER" id="PTHR32552">
    <property type="entry name" value="FERRICHROME IRON RECEPTOR-RELATED"/>
    <property type="match status" value="1"/>
</dbReference>
<evidence type="ECO:0000256" key="1">
    <source>
        <dbReference type="ARBA" id="ARBA00004571"/>
    </source>
</evidence>
<dbReference type="Gene3D" id="2.170.130.10">
    <property type="entry name" value="TonB-dependent receptor, plug domain"/>
    <property type="match status" value="1"/>
</dbReference>
<evidence type="ECO:0000256" key="13">
    <source>
        <dbReference type="PROSITE-ProRule" id="PRU01360"/>
    </source>
</evidence>
<proteinExistence type="inferred from homology"/>
<evidence type="ECO:0000256" key="7">
    <source>
        <dbReference type="ARBA" id="ARBA00023004"/>
    </source>
</evidence>
<dbReference type="PROSITE" id="PS51257">
    <property type="entry name" value="PROKAR_LIPOPROTEIN"/>
    <property type="match status" value="1"/>
</dbReference>
<keyword evidence="15" id="KW-0732">Signal</keyword>
<keyword evidence="9 14" id="KW-0798">TonB box</keyword>
<evidence type="ECO:0000259" key="17">
    <source>
        <dbReference type="Pfam" id="PF07715"/>
    </source>
</evidence>
<accession>A0ABX7M8Y2</accession>